<reference evidence="2 3" key="2">
    <citation type="journal article" date="2011" name="Stand. Genomic Sci.">
        <title>Complete genome sequence of Paludibacter propionicigenes type strain (WB4).</title>
        <authorList>
            <person name="Gronow S."/>
            <person name="Munk C."/>
            <person name="Lapidus A."/>
            <person name="Nolan M."/>
            <person name="Lucas S."/>
            <person name="Hammon N."/>
            <person name="Deshpande S."/>
            <person name="Cheng J.F."/>
            <person name="Tapia R."/>
            <person name="Han C."/>
            <person name="Goodwin L."/>
            <person name="Pitluck S."/>
            <person name="Liolios K."/>
            <person name="Ivanova N."/>
            <person name="Mavromatis K."/>
            <person name="Mikhailova N."/>
            <person name="Pati A."/>
            <person name="Chen A."/>
            <person name="Palaniappan K."/>
            <person name="Land M."/>
            <person name="Hauser L."/>
            <person name="Chang Y.J."/>
            <person name="Jeffries C.D."/>
            <person name="Brambilla E."/>
            <person name="Rohde M."/>
            <person name="Goker M."/>
            <person name="Detter J.C."/>
            <person name="Woyke T."/>
            <person name="Bristow J."/>
            <person name="Eisen J.A."/>
            <person name="Markowitz V."/>
            <person name="Hugenholtz P."/>
            <person name="Kyrpides N.C."/>
            <person name="Klenk H.P."/>
        </authorList>
    </citation>
    <scope>NUCLEOTIDE SEQUENCE [LARGE SCALE GENOMIC DNA]</scope>
    <source>
        <strain evidence="3">DSM 17365 / JCM 13257 / WB4</strain>
    </source>
</reference>
<evidence type="ECO:0000313" key="3">
    <source>
        <dbReference type="Proteomes" id="UP000008718"/>
    </source>
</evidence>
<dbReference type="RefSeq" id="WP_013446125.1">
    <property type="nucleotide sequence ID" value="NC_014734.1"/>
</dbReference>
<dbReference type="STRING" id="694427.Palpr_2624"/>
<reference key="1">
    <citation type="submission" date="2010-11" db="EMBL/GenBank/DDBJ databases">
        <title>The complete genome of Paludibacter propionicigenes DSM 17365.</title>
        <authorList>
            <consortium name="US DOE Joint Genome Institute (JGI-PGF)"/>
            <person name="Lucas S."/>
            <person name="Copeland A."/>
            <person name="Lapidus A."/>
            <person name="Bruce D."/>
            <person name="Goodwin L."/>
            <person name="Pitluck S."/>
            <person name="Kyrpides N."/>
            <person name="Mavromatis K."/>
            <person name="Ivanova N."/>
            <person name="Munk A.C."/>
            <person name="Brettin T."/>
            <person name="Detter J.C."/>
            <person name="Han C."/>
            <person name="Tapia R."/>
            <person name="Land M."/>
            <person name="Hauser L."/>
            <person name="Markowitz V."/>
            <person name="Cheng J.-F."/>
            <person name="Hugenholtz P."/>
            <person name="Woyke T."/>
            <person name="Wu D."/>
            <person name="Gronow S."/>
            <person name="Wellnitz S."/>
            <person name="Brambilla E."/>
            <person name="Klenk H.-P."/>
            <person name="Eisen J.A."/>
        </authorList>
    </citation>
    <scope>NUCLEOTIDE SEQUENCE</scope>
    <source>
        <strain>WB4</strain>
    </source>
</reference>
<proteinExistence type="predicted"/>
<dbReference type="HOGENOM" id="CLU_108463_1_0_10"/>
<name>E4T7R2_PALPW</name>
<dbReference type="KEGG" id="ppn:Palpr_2624"/>
<dbReference type="AlphaFoldDB" id="E4T7R2"/>
<sequence>MKRHIGIIGFILFLSQPLLAQSLVSVDLQKSSSVTITGSTNIVSFKLLFPGDMLPKKNFLITATQNQNRILLSQTQMSIAVKDFTSNNKMALRDFLKLIKHKSYPYIQVQLNYIDLNQNAEKSKLTKGNAYANITITGITKQYCFPISADSDGENYFLNGRKNISIRDFGLVPPVEMMGLIKVSEWIDLDFHIVCKIGLNKANQAELCTPNQLKDLANYTAR</sequence>
<dbReference type="Gene3D" id="2.40.128.110">
    <property type="entry name" value="Lipid/polyisoprenoid-binding, YceI-like"/>
    <property type="match status" value="1"/>
</dbReference>
<dbReference type="InterPro" id="IPR036761">
    <property type="entry name" value="TTHA0802/YceI-like_sf"/>
</dbReference>
<evidence type="ECO:0000259" key="1">
    <source>
        <dbReference type="Pfam" id="PF04264"/>
    </source>
</evidence>
<dbReference type="eggNOG" id="COG2353">
    <property type="taxonomic scope" value="Bacteria"/>
</dbReference>
<dbReference type="EMBL" id="CP002345">
    <property type="protein sequence ID" value="ADQ80756.1"/>
    <property type="molecule type" value="Genomic_DNA"/>
</dbReference>
<evidence type="ECO:0000313" key="2">
    <source>
        <dbReference type="EMBL" id="ADQ80756.1"/>
    </source>
</evidence>
<dbReference type="InterPro" id="IPR007372">
    <property type="entry name" value="Lipid/polyisoprenoid-bd_YceI"/>
</dbReference>
<organism evidence="2 3">
    <name type="scientific">Paludibacter propionicigenes (strain DSM 17365 / JCM 13257 / WB4)</name>
    <dbReference type="NCBI Taxonomy" id="694427"/>
    <lineage>
        <taxon>Bacteria</taxon>
        <taxon>Pseudomonadati</taxon>
        <taxon>Bacteroidota</taxon>
        <taxon>Bacteroidia</taxon>
        <taxon>Bacteroidales</taxon>
        <taxon>Paludibacteraceae</taxon>
        <taxon>Paludibacter</taxon>
    </lineage>
</organism>
<protein>
    <submittedName>
        <fullName evidence="2">YceI family protein</fullName>
    </submittedName>
</protein>
<dbReference type="Pfam" id="PF04264">
    <property type="entry name" value="YceI"/>
    <property type="match status" value="1"/>
</dbReference>
<accession>E4T7R2</accession>
<dbReference type="SUPFAM" id="SSF101874">
    <property type="entry name" value="YceI-like"/>
    <property type="match status" value="1"/>
</dbReference>
<keyword evidence="3" id="KW-1185">Reference proteome</keyword>
<feature type="domain" description="Lipid/polyisoprenoid-binding YceI-like" evidence="1">
    <location>
        <begin position="63"/>
        <end position="194"/>
    </location>
</feature>
<dbReference type="OrthoDB" id="1121590at2"/>
<dbReference type="Proteomes" id="UP000008718">
    <property type="component" value="Chromosome"/>
</dbReference>
<gene>
    <name evidence="2" type="ordered locus">Palpr_2624</name>
</gene>